<feature type="region of interest" description="Disordered" evidence="1">
    <location>
        <begin position="950"/>
        <end position="977"/>
    </location>
</feature>
<proteinExistence type="predicted"/>
<feature type="compositionally biased region" description="Polar residues" evidence="1">
    <location>
        <begin position="922"/>
        <end position="935"/>
    </location>
</feature>
<name>A0A422Q5Z0_9TRYP</name>
<dbReference type="RefSeq" id="XP_029230725.1">
    <property type="nucleotide sequence ID" value="XM_029369197.1"/>
</dbReference>
<gene>
    <name evidence="2" type="ORF">Tco025E_02268</name>
</gene>
<organism evidence="2 3">
    <name type="scientific">Trypanosoma conorhini</name>
    <dbReference type="NCBI Taxonomy" id="83891"/>
    <lineage>
        <taxon>Eukaryota</taxon>
        <taxon>Discoba</taxon>
        <taxon>Euglenozoa</taxon>
        <taxon>Kinetoplastea</taxon>
        <taxon>Metakinetoplastina</taxon>
        <taxon>Trypanosomatida</taxon>
        <taxon>Trypanosomatidae</taxon>
        <taxon>Trypanosoma</taxon>
    </lineage>
</organism>
<dbReference type="AlphaFoldDB" id="A0A422Q5Z0"/>
<dbReference type="Proteomes" id="UP000284403">
    <property type="component" value="Unassembled WGS sequence"/>
</dbReference>
<sequence>MEKVSILHAFPNGSTFLADAPSSILRHAVGAAGQHGSSDAAWDKVHEAFMNALSASMTSAPSWAHDDGERKELTVMRVVPITGSASFHRRLLADCEAYCRLCRRLQHAVDWLLLRPPTQKNRNSSTVAPSHASDVDCLSHVVYPTDPAAFLTAAFALPLLVAVTSSLPDDEEHAANGGQDGSHSSESSRTVPYCFFYKCPGQRLWQSDAAGTHSRGSYGDECASEGPRLTLMERVTAVANVAGVCGCVSPLHSALSVRNRAKIGLTLAAYLEGCLPLSVTTSDGGAPETVATAGEDPFSRWQDDILWRLLGLLVSALAVVHASGFHFCGELSADDVLCFALPDDDDDDGGGSSAVAQYAPWPEKNRGPKSIGQRLNAWVKGNQRGWLITDATPAHHAFFMFTILPRSLFMEEAKAPADVAAAAAQRRDTAAVGRILLTAVEEMKRRRGAKGLNSCSELLFVAERMAAVEGGGGRMLESEAPARRFSQLQAVQLRTYLWLLRAIVEERDAQLAAALLQNSSAAKSKEPEIISAAPPPSEDSRAFLEELRERDRLLSERERKLDRFLHLYELTAERLDELPVKQDSFEYLRRSLLRTPRSQPTPTPRAAPRTPSAAAPIGPAKVRQPTARPTRRPATAESSETTPSDRVRPLYGLLRSSRDDTAGAASASTPTTATSSRSVAVPPGRERRTYDVTPRQAGLRASSESASRRHVVATGSSSLLHLNWKTVGSMLFREGVTAAAATARSPRAYRPKSVLPGNGGRAFTARPEASSALATAAASAAAAGKAPAAPSPARREPSPAAAASSEERARHLTPSRGQARVSVLLSPDVSPLARVADDNSSFLLATGYKTPPRTTSITTPPRSRGDAASNVWNRLSTPHSTSGTTQAATPRHTHEKASLRYEREPKMSPASELALSPVSEHLSGTTPRNKASGYSPSLYVAPPKAATNLFATPPSATKRGKTPGFGAQSPPIKGDSSVQVIQMHDDSGDSFCLDASREAPLGRQRGDGVSGSNSGKTRTPVARSLDTTQRLASSGDTPASKYLNGSDNFAGGRQPGTSQQSTPRRPQSRLRKEREETATPRTSRPRLANDGWVDHKLEALEQLRYDFQQSEHAKGARSPPRGEAFARSAREPNAASGWGASTLPADGGKNGGTSAWGSRSGQPAAQAASNGAKRMY</sequence>
<comment type="caution">
    <text evidence="2">The sequence shown here is derived from an EMBL/GenBank/DDBJ whole genome shotgun (WGS) entry which is preliminary data.</text>
</comment>
<reference evidence="2 3" key="1">
    <citation type="journal article" date="2018" name="BMC Genomics">
        <title>Genomic comparison of Trypanosoma conorhini and Trypanosoma rangeli to Trypanosoma cruzi strains of high and low virulence.</title>
        <authorList>
            <person name="Bradwell K.R."/>
            <person name="Koparde V.N."/>
            <person name="Matveyev A.V."/>
            <person name="Serrano M.G."/>
            <person name="Alves J.M."/>
            <person name="Parikh H."/>
            <person name="Huang B."/>
            <person name="Lee V."/>
            <person name="Espinosa-Alvarez O."/>
            <person name="Ortiz P.A."/>
            <person name="Costa-Martins A.G."/>
            <person name="Teixeira M.M."/>
            <person name="Buck G.A."/>
        </authorList>
    </citation>
    <scope>NUCLEOTIDE SEQUENCE [LARGE SCALE GENOMIC DNA]</scope>
    <source>
        <strain evidence="2 3">025E</strain>
    </source>
</reference>
<feature type="region of interest" description="Disordered" evidence="1">
    <location>
        <begin position="846"/>
        <end position="936"/>
    </location>
</feature>
<feature type="region of interest" description="Disordered" evidence="1">
    <location>
        <begin position="1109"/>
        <end position="1176"/>
    </location>
</feature>
<evidence type="ECO:0000256" key="1">
    <source>
        <dbReference type="SAM" id="MobiDB-lite"/>
    </source>
</evidence>
<feature type="compositionally biased region" description="Low complexity" evidence="1">
    <location>
        <begin position="850"/>
        <end position="862"/>
    </location>
</feature>
<feature type="compositionally biased region" description="Polar residues" evidence="1">
    <location>
        <begin position="1055"/>
        <end position="1065"/>
    </location>
</feature>
<feature type="compositionally biased region" description="Low complexity" evidence="1">
    <location>
        <begin position="784"/>
        <end position="804"/>
    </location>
</feature>
<feature type="region of interest" description="Disordered" evidence="1">
    <location>
        <begin position="591"/>
        <end position="708"/>
    </location>
</feature>
<feature type="compositionally biased region" description="Polar residues" evidence="1">
    <location>
        <begin position="1025"/>
        <end position="1047"/>
    </location>
</feature>
<keyword evidence="3" id="KW-1185">Reference proteome</keyword>
<feature type="region of interest" description="Disordered" evidence="1">
    <location>
        <begin position="999"/>
        <end position="1090"/>
    </location>
</feature>
<feature type="compositionally biased region" description="Low complexity" evidence="1">
    <location>
        <begin position="662"/>
        <end position="682"/>
    </location>
</feature>
<feature type="compositionally biased region" description="Basic and acidic residues" evidence="1">
    <location>
        <begin position="895"/>
        <end position="906"/>
    </location>
</feature>
<feature type="region of interest" description="Disordered" evidence="1">
    <location>
        <begin position="784"/>
        <end position="819"/>
    </location>
</feature>
<dbReference type="GeneID" id="40315879"/>
<evidence type="ECO:0000313" key="3">
    <source>
        <dbReference type="Proteomes" id="UP000284403"/>
    </source>
</evidence>
<protein>
    <submittedName>
        <fullName evidence="2">Uncharacterized protein</fullName>
    </submittedName>
</protein>
<dbReference type="EMBL" id="MKKU01000086">
    <property type="protein sequence ID" value="RNF25364.1"/>
    <property type="molecule type" value="Genomic_DNA"/>
</dbReference>
<feature type="compositionally biased region" description="Polar residues" evidence="1">
    <location>
        <begin position="1152"/>
        <end position="1169"/>
    </location>
</feature>
<accession>A0A422Q5Z0</accession>
<feature type="compositionally biased region" description="Low complexity" evidence="1">
    <location>
        <begin position="625"/>
        <end position="636"/>
    </location>
</feature>
<evidence type="ECO:0000313" key="2">
    <source>
        <dbReference type="EMBL" id="RNF25364.1"/>
    </source>
</evidence>
<dbReference type="OrthoDB" id="248699at2759"/>
<feature type="compositionally biased region" description="Low complexity" evidence="1">
    <location>
        <begin position="606"/>
        <end position="616"/>
    </location>
</feature>
<feature type="compositionally biased region" description="Polar residues" evidence="1">
    <location>
        <begin position="870"/>
        <end position="888"/>
    </location>
</feature>